<accession>A0A0H5NUK3</accession>
<dbReference type="RefSeq" id="WP_060589947.1">
    <property type="nucleotide sequence ID" value="NZ_CP031418.1"/>
</dbReference>
<name>A0A0H5NUK3_NOCFR</name>
<dbReference type="Proteomes" id="UP000057820">
    <property type="component" value="Chromosome 1"/>
</dbReference>
<dbReference type="KEGG" id="nfr:ERS450000_00270"/>
<evidence type="ECO:0000313" key="2">
    <source>
        <dbReference type="Proteomes" id="UP000057820"/>
    </source>
</evidence>
<gene>
    <name evidence="1" type="ORF">ERS450000_00270</name>
</gene>
<protein>
    <submittedName>
        <fullName evidence="1">Uncharacterized protein</fullName>
    </submittedName>
</protein>
<organism evidence="1 2">
    <name type="scientific">Nocardia farcinica</name>
    <dbReference type="NCBI Taxonomy" id="37329"/>
    <lineage>
        <taxon>Bacteria</taxon>
        <taxon>Bacillati</taxon>
        <taxon>Actinomycetota</taxon>
        <taxon>Actinomycetes</taxon>
        <taxon>Mycobacteriales</taxon>
        <taxon>Nocardiaceae</taxon>
        <taxon>Nocardia</taxon>
    </lineage>
</organism>
<proteinExistence type="predicted"/>
<reference evidence="2" key="1">
    <citation type="submission" date="2015-03" db="EMBL/GenBank/DDBJ databases">
        <authorList>
            <consortium name="Pathogen Informatics"/>
        </authorList>
    </citation>
    <scope>NUCLEOTIDE SEQUENCE [LARGE SCALE GENOMIC DNA]</scope>
    <source>
        <strain evidence="2">NCTC11134</strain>
    </source>
</reference>
<dbReference type="AlphaFoldDB" id="A0A0H5NUK3"/>
<sequence>MSQPLTPAQFIVTVRRCADDTTRTLVIPHDPHRYAAADQVAAAIGEMLSADWVVADVVTVVHAAAVAAALDAIAATPVLSACPGGHRCECHHEATQ</sequence>
<evidence type="ECO:0000313" key="1">
    <source>
        <dbReference type="EMBL" id="CRY73701.1"/>
    </source>
</evidence>
<dbReference type="EMBL" id="LN868938">
    <property type="protein sequence ID" value="CRY73701.1"/>
    <property type="molecule type" value="Genomic_DNA"/>
</dbReference>